<dbReference type="EMBL" id="MU858166">
    <property type="protein sequence ID" value="KAK4210785.1"/>
    <property type="molecule type" value="Genomic_DNA"/>
</dbReference>
<name>A0AAN6Y3T2_9PEZI</name>
<keyword evidence="2" id="KW-1185">Reference proteome</keyword>
<proteinExistence type="predicted"/>
<reference evidence="1" key="2">
    <citation type="submission" date="2023-05" db="EMBL/GenBank/DDBJ databases">
        <authorList>
            <consortium name="Lawrence Berkeley National Laboratory"/>
            <person name="Steindorff A."/>
            <person name="Hensen N."/>
            <person name="Bonometti L."/>
            <person name="Westerberg I."/>
            <person name="Brannstrom I.O."/>
            <person name="Guillou S."/>
            <person name="Cros-Aarteil S."/>
            <person name="Calhoun S."/>
            <person name="Haridas S."/>
            <person name="Kuo A."/>
            <person name="Mondo S."/>
            <person name="Pangilinan J."/>
            <person name="Riley R."/>
            <person name="Labutti K."/>
            <person name="Andreopoulos B."/>
            <person name="Lipzen A."/>
            <person name="Chen C."/>
            <person name="Yanf M."/>
            <person name="Daum C."/>
            <person name="Ng V."/>
            <person name="Clum A."/>
            <person name="Ohm R."/>
            <person name="Martin F."/>
            <person name="Silar P."/>
            <person name="Natvig D."/>
            <person name="Lalanne C."/>
            <person name="Gautier V."/>
            <person name="Ament-Velasquez S.L."/>
            <person name="Kruys A."/>
            <person name="Hutchinson M.I."/>
            <person name="Powell A.J."/>
            <person name="Barry K."/>
            <person name="Miller A.N."/>
            <person name="Grigoriev I.V."/>
            <person name="Debuchy R."/>
            <person name="Gladieux P."/>
            <person name="Thoren M.H."/>
            <person name="Johannesson H."/>
        </authorList>
    </citation>
    <scope>NUCLEOTIDE SEQUENCE</scope>
    <source>
        <strain evidence="1">PSN293</strain>
    </source>
</reference>
<accession>A0AAN6Y3T2</accession>
<gene>
    <name evidence="1" type="ORF">QBC37DRAFT_447597</name>
</gene>
<evidence type="ECO:0000313" key="1">
    <source>
        <dbReference type="EMBL" id="KAK4210785.1"/>
    </source>
</evidence>
<comment type="caution">
    <text evidence="1">The sequence shown here is derived from an EMBL/GenBank/DDBJ whole genome shotgun (WGS) entry which is preliminary data.</text>
</comment>
<evidence type="ECO:0000313" key="2">
    <source>
        <dbReference type="Proteomes" id="UP001301769"/>
    </source>
</evidence>
<dbReference type="Proteomes" id="UP001301769">
    <property type="component" value="Unassembled WGS sequence"/>
</dbReference>
<reference evidence="1" key="1">
    <citation type="journal article" date="2023" name="Mol. Phylogenet. Evol.">
        <title>Genome-scale phylogeny and comparative genomics of the fungal order Sordariales.</title>
        <authorList>
            <person name="Hensen N."/>
            <person name="Bonometti L."/>
            <person name="Westerberg I."/>
            <person name="Brannstrom I.O."/>
            <person name="Guillou S."/>
            <person name="Cros-Aarteil S."/>
            <person name="Calhoun S."/>
            <person name="Haridas S."/>
            <person name="Kuo A."/>
            <person name="Mondo S."/>
            <person name="Pangilinan J."/>
            <person name="Riley R."/>
            <person name="LaButti K."/>
            <person name="Andreopoulos B."/>
            <person name="Lipzen A."/>
            <person name="Chen C."/>
            <person name="Yan M."/>
            <person name="Daum C."/>
            <person name="Ng V."/>
            <person name="Clum A."/>
            <person name="Steindorff A."/>
            <person name="Ohm R.A."/>
            <person name="Martin F."/>
            <person name="Silar P."/>
            <person name="Natvig D.O."/>
            <person name="Lalanne C."/>
            <person name="Gautier V."/>
            <person name="Ament-Velasquez S.L."/>
            <person name="Kruys A."/>
            <person name="Hutchinson M.I."/>
            <person name="Powell A.J."/>
            <person name="Barry K."/>
            <person name="Miller A.N."/>
            <person name="Grigoriev I.V."/>
            <person name="Debuchy R."/>
            <person name="Gladieux P."/>
            <person name="Hiltunen Thoren M."/>
            <person name="Johannesson H."/>
        </authorList>
    </citation>
    <scope>NUCLEOTIDE SEQUENCE</scope>
    <source>
        <strain evidence="1">PSN293</strain>
    </source>
</reference>
<organism evidence="1 2">
    <name type="scientific">Rhypophila decipiens</name>
    <dbReference type="NCBI Taxonomy" id="261697"/>
    <lineage>
        <taxon>Eukaryota</taxon>
        <taxon>Fungi</taxon>
        <taxon>Dikarya</taxon>
        <taxon>Ascomycota</taxon>
        <taxon>Pezizomycotina</taxon>
        <taxon>Sordariomycetes</taxon>
        <taxon>Sordariomycetidae</taxon>
        <taxon>Sordariales</taxon>
        <taxon>Naviculisporaceae</taxon>
        <taxon>Rhypophila</taxon>
    </lineage>
</organism>
<protein>
    <submittedName>
        <fullName evidence="1">Uncharacterized protein</fullName>
    </submittedName>
</protein>
<dbReference type="AlphaFoldDB" id="A0AAN6Y3T2"/>
<sequence length="130" mass="14261">MASSDSSQGETWSFLNGDAQESARPVAQHEWLKELLAFDINPTIPIPAGPPAEVGDNTEARPDCGQLWGFDILTAQFPAPEMRPSNLQLHEHDVTKPFPEKYHGTFDIVAVRLITEGLRALKRTGTGVLP</sequence>